<gene>
    <name evidence="8" type="ORF">KSX_13470</name>
</gene>
<evidence type="ECO:0000313" key="9">
    <source>
        <dbReference type="Proteomes" id="UP000612362"/>
    </source>
</evidence>
<organism evidence="8 9">
    <name type="scientific">Ktedonospora formicarum</name>
    <dbReference type="NCBI Taxonomy" id="2778364"/>
    <lineage>
        <taxon>Bacteria</taxon>
        <taxon>Bacillati</taxon>
        <taxon>Chloroflexota</taxon>
        <taxon>Ktedonobacteria</taxon>
        <taxon>Ktedonobacterales</taxon>
        <taxon>Ktedonobacteraceae</taxon>
        <taxon>Ktedonospora</taxon>
    </lineage>
</organism>
<dbReference type="InterPro" id="IPR052159">
    <property type="entry name" value="Competence_DNA_uptake"/>
</dbReference>
<evidence type="ECO:0000256" key="6">
    <source>
        <dbReference type="SAM" id="Phobius"/>
    </source>
</evidence>
<feature type="transmembrane region" description="Helical" evidence="6">
    <location>
        <begin position="241"/>
        <end position="265"/>
    </location>
</feature>
<keyword evidence="9" id="KW-1185">Reference proteome</keyword>
<evidence type="ECO:0000256" key="4">
    <source>
        <dbReference type="ARBA" id="ARBA00022989"/>
    </source>
</evidence>
<name>A0A8J3HT15_9CHLR</name>
<dbReference type="PANTHER" id="PTHR30619">
    <property type="entry name" value="DNA INTERNALIZATION/COMPETENCE PROTEIN COMEC/REC2"/>
    <property type="match status" value="1"/>
</dbReference>
<dbReference type="EMBL" id="BNJF01000001">
    <property type="protein sequence ID" value="GHO43184.1"/>
    <property type="molecule type" value="Genomic_DNA"/>
</dbReference>
<feature type="transmembrane region" description="Helical" evidence="6">
    <location>
        <begin position="110"/>
        <end position="127"/>
    </location>
</feature>
<feature type="transmembrane region" description="Helical" evidence="6">
    <location>
        <begin position="272"/>
        <end position="290"/>
    </location>
</feature>
<feature type="transmembrane region" description="Helical" evidence="6">
    <location>
        <begin position="310"/>
        <end position="328"/>
    </location>
</feature>
<evidence type="ECO:0000256" key="2">
    <source>
        <dbReference type="ARBA" id="ARBA00022475"/>
    </source>
</evidence>
<feature type="transmembrane region" description="Helical" evidence="6">
    <location>
        <begin position="363"/>
        <end position="383"/>
    </location>
</feature>
<evidence type="ECO:0000256" key="5">
    <source>
        <dbReference type="ARBA" id="ARBA00023136"/>
    </source>
</evidence>
<dbReference type="GO" id="GO:0005886">
    <property type="term" value="C:plasma membrane"/>
    <property type="evidence" value="ECO:0007669"/>
    <property type="project" value="UniProtKB-SubCell"/>
</dbReference>
<accession>A0A8J3HT15</accession>
<keyword evidence="3 6" id="KW-0812">Transmembrane</keyword>
<dbReference type="Pfam" id="PF03772">
    <property type="entry name" value="Competence"/>
    <property type="match status" value="1"/>
</dbReference>
<comment type="subcellular location">
    <subcellularLocation>
        <location evidence="1">Cell membrane</location>
        <topology evidence="1">Multi-pass membrane protein</topology>
    </subcellularLocation>
</comment>
<keyword evidence="4 6" id="KW-1133">Transmembrane helix</keyword>
<dbReference type="AlphaFoldDB" id="A0A8J3HT15"/>
<proteinExistence type="predicted"/>
<feature type="domain" description="ComEC/Rec2-related protein" evidence="7">
    <location>
        <begin position="59"/>
        <end position="328"/>
    </location>
</feature>
<dbReference type="NCBIfam" id="TIGR00360">
    <property type="entry name" value="ComEC_N-term"/>
    <property type="match status" value="1"/>
</dbReference>
<evidence type="ECO:0000256" key="1">
    <source>
        <dbReference type="ARBA" id="ARBA00004651"/>
    </source>
</evidence>
<keyword evidence="5 6" id="KW-0472">Membrane</keyword>
<feature type="transmembrane region" description="Helical" evidence="6">
    <location>
        <begin position="70"/>
        <end position="89"/>
    </location>
</feature>
<sequence>MSFPYVRVTGHEGNPLIEALFRLRVTLSENIARILPQPEAAVLIAIFLSMRTPSLSPLSPAFDATGTAHLIAASGFKVTLLAGLLSRGLSKLYRQPRMLLPAQKRRDWRLWLGTLLVLGCIGSYTALSGASPAAMRAGIMGALLYITPRLGRRYNVYTALAGTALFMSMHDPLTLWDVGFQLSFVGTLGILLFTPTLQRLLHFLAPLPGGTYIAEMLAVTLAAQGATLPIVAITFHNVSLIAPLANLLTVPLLGGVLVLGLLVSILGPLHPLFAQGCILIAWPITHYIAVSIDWCYHLPWSFIEVGNTHILLAWCYYTLLALMCYALLKQQARKTKADEAGSMDEYPRPSPAQQRGHSRLPQVFRVSVVLLILSSWGLTLIQAQQQPRALQIMFLNLGTATQLQQGSTILIHTADDHISLIDGGWMVQHWHKRWIVNSLSGNAR</sequence>
<dbReference type="InterPro" id="IPR004477">
    <property type="entry name" value="ComEC_N"/>
</dbReference>
<dbReference type="Proteomes" id="UP000612362">
    <property type="component" value="Unassembled WGS sequence"/>
</dbReference>
<keyword evidence="2" id="KW-1003">Cell membrane</keyword>
<dbReference type="PANTHER" id="PTHR30619:SF1">
    <property type="entry name" value="RECOMBINATION PROTEIN 2"/>
    <property type="match status" value="1"/>
</dbReference>
<evidence type="ECO:0000259" key="7">
    <source>
        <dbReference type="Pfam" id="PF03772"/>
    </source>
</evidence>
<dbReference type="RefSeq" id="WP_220192669.1">
    <property type="nucleotide sequence ID" value="NZ_BNJF01000001.1"/>
</dbReference>
<evidence type="ECO:0000256" key="3">
    <source>
        <dbReference type="ARBA" id="ARBA00022692"/>
    </source>
</evidence>
<reference evidence="8" key="1">
    <citation type="submission" date="2020-10" db="EMBL/GenBank/DDBJ databases">
        <title>Taxonomic study of unclassified bacteria belonging to the class Ktedonobacteria.</title>
        <authorList>
            <person name="Yabe S."/>
            <person name="Wang C.M."/>
            <person name="Zheng Y."/>
            <person name="Sakai Y."/>
            <person name="Cavaletti L."/>
            <person name="Monciardini P."/>
            <person name="Donadio S."/>
        </authorList>
    </citation>
    <scope>NUCLEOTIDE SEQUENCE</scope>
    <source>
        <strain evidence="8">SOSP1-1</strain>
    </source>
</reference>
<evidence type="ECO:0000313" key="8">
    <source>
        <dbReference type="EMBL" id="GHO43184.1"/>
    </source>
</evidence>
<comment type="caution">
    <text evidence="8">The sequence shown here is derived from an EMBL/GenBank/DDBJ whole genome shotgun (WGS) entry which is preliminary data.</text>
</comment>
<protein>
    <recommendedName>
        <fullName evidence="7">ComEC/Rec2-related protein domain-containing protein</fullName>
    </recommendedName>
</protein>
<feature type="transmembrane region" description="Helical" evidence="6">
    <location>
        <begin position="182"/>
        <end position="201"/>
    </location>
</feature>